<dbReference type="Proteomes" id="UP001652264">
    <property type="component" value="Unassembled WGS sequence"/>
</dbReference>
<feature type="transmembrane region" description="Helical" evidence="1">
    <location>
        <begin position="75"/>
        <end position="94"/>
    </location>
</feature>
<keyword evidence="1" id="KW-0472">Membrane</keyword>
<protein>
    <submittedName>
        <fullName evidence="2">Uncharacterized protein</fullName>
    </submittedName>
</protein>
<organism evidence="2 3">
    <name type="scientific">Curtobacterium citreum</name>
    <dbReference type="NCBI Taxonomy" id="2036"/>
    <lineage>
        <taxon>Bacteria</taxon>
        <taxon>Bacillati</taxon>
        <taxon>Actinomycetota</taxon>
        <taxon>Actinomycetes</taxon>
        <taxon>Micrococcales</taxon>
        <taxon>Microbacteriaceae</taxon>
        <taxon>Curtobacterium</taxon>
    </lineage>
</organism>
<feature type="transmembrane region" description="Helical" evidence="1">
    <location>
        <begin position="36"/>
        <end position="54"/>
    </location>
</feature>
<keyword evidence="1" id="KW-0812">Transmembrane</keyword>
<evidence type="ECO:0000256" key="1">
    <source>
        <dbReference type="SAM" id="Phobius"/>
    </source>
</evidence>
<feature type="transmembrane region" description="Helical" evidence="1">
    <location>
        <begin position="100"/>
        <end position="122"/>
    </location>
</feature>
<dbReference type="EMBL" id="JANVAD010000003">
    <property type="protein sequence ID" value="MCS6522483.1"/>
    <property type="molecule type" value="Genomic_DNA"/>
</dbReference>
<evidence type="ECO:0000313" key="3">
    <source>
        <dbReference type="Proteomes" id="UP001652264"/>
    </source>
</evidence>
<gene>
    <name evidence="2" type="ORF">NYQ28_07880</name>
</gene>
<accession>A0ABT2HGT1</accession>
<sequence>MSNQQVVPPTRLGLTLSIAGFGVAVAVTALDVARDALGTPYSLAWVILVILMVYPPRLIRPGNNWARSRCRRVPAALMYGAGAATALGGATWAVSAGPSIAVGTGLATLAIAAAAATLPAVAPARRRSPR</sequence>
<name>A0ABT2HGT1_9MICO</name>
<proteinExistence type="predicted"/>
<dbReference type="RefSeq" id="WP_141859416.1">
    <property type="nucleotide sequence ID" value="NZ_BMNV01000005.1"/>
</dbReference>
<evidence type="ECO:0000313" key="2">
    <source>
        <dbReference type="EMBL" id="MCS6522483.1"/>
    </source>
</evidence>
<feature type="transmembrane region" description="Helical" evidence="1">
    <location>
        <begin position="12"/>
        <end position="30"/>
    </location>
</feature>
<comment type="caution">
    <text evidence="2">The sequence shown here is derived from an EMBL/GenBank/DDBJ whole genome shotgun (WGS) entry which is preliminary data.</text>
</comment>
<reference evidence="2 3" key="1">
    <citation type="submission" date="2022-08" db="EMBL/GenBank/DDBJ databases">
        <title>Taxonomy of Curtobacterium flaccumfaciens.</title>
        <authorList>
            <person name="Osdaghi E."/>
            <person name="Taghavi S.M."/>
            <person name="Hamidizade M."/>
            <person name="Abachi H."/>
            <person name="Fazliarab A."/>
            <person name="Baeyen S."/>
            <person name="Portier P."/>
            <person name="Van Vaerenbergh J."/>
            <person name="Jacques M.-A."/>
        </authorList>
    </citation>
    <scope>NUCLEOTIDE SEQUENCE [LARGE SCALE GENOMIC DNA]</scope>
    <source>
        <strain evidence="2 3">LMG8786T</strain>
    </source>
</reference>
<dbReference type="GeneID" id="95322330"/>
<keyword evidence="1" id="KW-1133">Transmembrane helix</keyword>
<keyword evidence="3" id="KW-1185">Reference proteome</keyword>